<dbReference type="Proteomes" id="UP000281118">
    <property type="component" value="Unassembled WGS sequence"/>
</dbReference>
<feature type="domain" description="ChrR-like cupin" evidence="1">
    <location>
        <begin position="23"/>
        <end position="122"/>
    </location>
</feature>
<evidence type="ECO:0000313" key="3">
    <source>
        <dbReference type="Proteomes" id="UP000281118"/>
    </source>
</evidence>
<organism evidence="2 3">
    <name type="scientific">Variovorax guangxiensis</name>
    <dbReference type="NCBI Taxonomy" id="1775474"/>
    <lineage>
        <taxon>Bacteria</taxon>
        <taxon>Pseudomonadati</taxon>
        <taxon>Pseudomonadota</taxon>
        <taxon>Betaproteobacteria</taxon>
        <taxon>Burkholderiales</taxon>
        <taxon>Comamonadaceae</taxon>
        <taxon>Variovorax</taxon>
    </lineage>
</organism>
<dbReference type="InterPro" id="IPR014710">
    <property type="entry name" value="RmlC-like_jellyroll"/>
</dbReference>
<accession>A0A3S0XWE4</accession>
<dbReference type="SUPFAM" id="SSF51182">
    <property type="entry name" value="RmlC-like cupins"/>
    <property type="match status" value="1"/>
</dbReference>
<dbReference type="InterPro" id="IPR011051">
    <property type="entry name" value="RmlC_Cupin_sf"/>
</dbReference>
<reference evidence="2 3" key="1">
    <citation type="submission" date="2018-12" db="EMBL/GenBank/DDBJ databases">
        <title>The genome sequences of Variovorax guangxiensis DSM 27352.</title>
        <authorList>
            <person name="Gao J."/>
            <person name="Sun J."/>
        </authorList>
    </citation>
    <scope>NUCLEOTIDE SEQUENCE [LARGE SCALE GENOMIC DNA]</scope>
    <source>
        <strain evidence="2 3">DSM 27352</strain>
    </source>
</reference>
<proteinExistence type="predicted"/>
<name>A0A3S0XWE4_9BURK</name>
<dbReference type="Gene3D" id="2.60.120.10">
    <property type="entry name" value="Jelly Rolls"/>
    <property type="match status" value="1"/>
</dbReference>
<dbReference type="InterPro" id="IPR025979">
    <property type="entry name" value="ChrR-like_cupin_dom"/>
</dbReference>
<gene>
    <name evidence="2" type="ORF">EJP67_29900</name>
</gene>
<dbReference type="RefSeq" id="WP_126025347.1">
    <property type="nucleotide sequence ID" value="NZ_RXFT01000019.1"/>
</dbReference>
<comment type="caution">
    <text evidence="2">The sequence shown here is derived from an EMBL/GenBank/DDBJ whole genome shotgun (WGS) entry which is preliminary data.</text>
</comment>
<evidence type="ECO:0000259" key="1">
    <source>
        <dbReference type="Pfam" id="PF12973"/>
    </source>
</evidence>
<dbReference type="OrthoDB" id="7861119at2"/>
<evidence type="ECO:0000313" key="2">
    <source>
        <dbReference type="EMBL" id="RUR71266.1"/>
    </source>
</evidence>
<dbReference type="Pfam" id="PF12973">
    <property type="entry name" value="Cupin_7"/>
    <property type="match status" value="1"/>
</dbReference>
<dbReference type="AlphaFoldDB" id="A0A3S0XWE4"/>
<sequence>MTTIDNTPPDLKTLEVLIRTTALDPTQWIDFPDYGFRQYFLWKNSETGASIALLEYAKGGRIPTKHTHASNQFMYCLEGDYEYTDSGLRLTPGSFYMNPKDHPHGPTVAHERSVLIEIYDGPHYHEKPVFHTDETIGGFLSKG</sequence>
<protein>
    <submittedName>
        <fullName evidence="2">Cupin domain-containing protein</fullName>
    </submittedName>
</protein>
<dbReference type="EMBL" id="RXFT01000019">
    <property type="protein sequence ID" value="RUR71266.1"/>
    <property type="molecule type" value="Genomic_DNA"/>
</dbReference>